<sequence length="328" mass="36693">MISSTNDLWNDSELTRVSPQPVSLQVPTAVNTSSTTTNEEPELPINKGEKSVLYNTLTKLTPFLQTAQKYSSITFSVFATIHGIGVTVGPLISTSFTNELISLGREIYQSSSIEWWLVWGSLTVHVVSGVALRNIRQILRKWNYGDTQPRKKVVDLSSSKDSTKVPDENSGLIGGVQSYFGLGAKRSFSFKNLGMTPLQFSGYLLVPLVSYHSIQTRILPLFLEGDSSYITIEYITYLLNHSLLASVTNWILYPSLTILATYHTIFGLCRWLGVKDRSLRKIAAHSINLISLIGVLAVWNVSKRANLLGMPEFVLRKFEYYVVRLGLY</sequence>
<feature type="domain" description="Mitochondrial adapter protein MCP1 transmembrane" evidence="3">
    <location>
        <begin position="207"/>
        <end position="296"/>
    </location>
</feature>
<reference evidence="4" key="2">
    <citation type="submission" date="2021-01" db="EMBL/GenBank/DDBJ databases">
        <authorList>
            <person name="Schikora-Tamarit M.A."/>
        </authorList>
    </citation>
    <scope>NUCLEOTIDE SEQUENCE</scope>
    <source>
        <strain evidence="4">CBS2887</strain>
    </source>
</reference>
<dbReference type="PANTHER" id="PTHR38409:SF1">
    <property type="entry name" value="MITOCHONDRIAL ADAPTER PROTEIN MCP1"/>
    <property type="match status" value="1"/>
</dbReference>
<dbReference type="AlphaFoldDB" id="A0A9P8TS13"/>
<evidence type="ECO:0000313" key="5">
    <source>
        <dbReference type="Proteomes" id="UP000774326"/>
    </source>
</evidence>
<feature type="transmembrane region" description="Helical" evidence="2">
    <location>
        <begin position="113"/>
        <end position="132"/>
    </location>
</feature>
<dbReference type="GO" id="GO:0007005">
    <property type="term" value="P:mitochondrion organization"/>
    <property type="evidence" value="ECO:0007669"/>
    <property type="project" value="TreeGrafter"/>
</dbReference>
<dbReference type="OrthoDB" id="10259513at2759"/>
<keyword evidence="2" id="KW-0812">Transmembrane</keyword>
<feature type="transmembrane region" description="Helical" evidence="2">
    <location>
        <begin position="250"/>
        <end position="270"/>
    </location>
</feature>
<dbReference type="InterPro" id="IPR039960">
    <property type="entry name" value="MCP1"/>
</dbReference>
<proteinExistence type="predicted"/>
<evidence type="ECO:0000259" key="3">
    <source>
        <dbReference type="Pfam" id="PF07950"/>
    </source>
</evidence>
<dbReference type="PANTHER" id="PTHR38409">
    <property type="entry name" value="MDM10-COMPLEMENTING PROTEIN 1"/>
    <property type="match status" value="1"/>
</dbReference>
<feature type="region of interest" description="Disordered" evidence="1">
    <location>
        <begin position="19"/>
        <end position="45"/>
    </location>
</feature>
<dbReference type="Proteomes" id="UP000774326">
    <property type="component" value="Unassembled WGS sequence"/>
</dbReference>
<evidence type="ECO:0000256" key="1">
    <source>
        <dbReference type="SAM" id="MobiDB-lite"/>
    </source>
</evidence>
<keyword evidence="2" id="KW-0472">Membrane</keyword>
<accession>A0A9P8TS13</accession>
<gene>
    <name evidence="4" type="ORF">WICPIJ_000818</name>
</gene>
<comment type="caution">
    <text evidence="4">The sequence shown here is derived from an EMBL/GenBank/DDBJ whole genome shotgun (WGS) entry which is preliminary data.</text>
</comment>
<dbReference type="EMBL" id="JAEUBG010000470">
    <property type="protein sequence ID" value="KAH3688176.1"/>
    <property type="molecule type" value="Genomic_DNA"/>
</dbReference>
<dbReference type="InterPro" id="IPR012472">
    <property type="entry name" value="MCP1_TM"/>
</dbReference>
<name>A0A9P8TS13_WICPI</name>
<feature type="domain" description="Mitochondrial adapter protein MCP1 transmembrane" evidence="3">
    <location>
        <begin position="78"/>
        <end position="152"/>
    </location>
</feature>
<feature type="compositionally biased region" description="Low complexity" evidence="1">
    <location>
        <begin position="26"/>
        <end position="38"/>
    </location>
</feature>
<keyword evidence="2" id="KW-1133">Transmembrane helix</keyword>
<dbReference type="Pfam" id="PF07950">
    <property type="entry name" value="MCP1_TM"/>
    <property type="match status" value="2"/>
</dbReference>
<feature type="transmembrane region" description="Helical" evidence="2">
    <location>
        <begin position="73"/>
        <end position="93"/>
    </location>
</feature>
<dbReference type="GO" id="GO:0055088">
    <property type="term" value="P:lipid homeostasis"/>
    <property type="evidence" value="ECO:0007669"/>
    <property type="project" value="InterPro"/>
</dbReference>
<keyword evidence="5" id="KW-1185">Reference proteome</keyword>
<dbReference type="GO" id="GO:0005741">
    <property type="term" value="C:mitochondrial outer membrane"/>
    <property type="evidence" value="ECO:0007669"/>
    <property type="project" value="TreeGrafter"/>
</dbReference>
<feature type="transmembrane region" description="Helical" evidence="2">
    <location>
        <begin position="282"/>
        <end position="301"/>
    </location>
</feature>
<protein>
    <recommendedName>
        <fullName evidence="3">Mitochondrial adapter protein MCP1 transmembrane domain-containing protein</fullName>
    </recommendedName>
</protein>
<evidence type="ECO:0000313" key="4">
    <source>
        <dbReference type="EMBL" id="KAH3688176.1"/>
    </source>
</evidence>
<reference evidence="4" key="1">
    <citation type="journal article" date="2021" name="Open Biol.">
        <title>Shared evolutionary footprints suggest mitochondrial oxidative damage underlies multiple complex I losses in fungi.</title>
        <authorList>
            <person name="Schikora-Tamarit M.A."/>
            <person name="Marcet-Houben M."/>
            <person name="Nosek J."/>
            <person name="Gabaldon T."/>
        </authorList>
    </citation>
    <scope>NUCLEOTIDE SEQUENCE</scope>
    <source>
        <strain evidence="4">CBS2887</strain>
    </source>
</reference>
<organism evidence="4 5">
    <name type="scientific">Wickerhamomyces pijperi</name>
    <name type="common">Yeast</name>
    <name type="synonym">Pichia pijperi</name>
    <dbReference type="NCBI Taxonomy" id="599730"/>
    <lineage>
        <taxon>Eukaryota</taxon>
        <taxon>Fungi</taxon>
        <taxon>Dikarya</taxon>
        <taxon>Ascomycota</taxon>
        <taxon>Saccharomycotina</taxon>
        <taxon>Saccharomycetes</taxon>
        <taxon>Phaffomycetales</taxon>
        <taxon>Wickerhamomycetaceae</taxon>
        <taxon>Wickerhamomyces</taxon>
    </lineage>
</organism>
<evidence type="ECO:0000256" key="2">
    <source>
        <dbReference type="SAM" id="Phobius"/>
    </source>
</evidence>